<dbReference type="EMBL" id="JAUHHV010000006">
    <property type="protein sequence ID" value="KAK1422261.1"/>
    <property type="molecule type" value="Genomic_DNA"/>
</dbReference>
<name>A0AAD8KJH4_TARER</name>
<protein>
    <submittedName>
        <fullName evidence="1">Uncharacterized protein</fullName>
    </submittedName>
</protein>
<accession>A0AAD8KJH4</accession>
<comment type="caution">
    <text evidence="1">The sequence shown here is derived from an EMBL/GenBank/DDBJ whole genome shotgun (WGS) entry which is preliminary data.</text>
</comment>
<reference evidence="1" key="1">
    <citation type="journal article" date="2023" name="bioRxiv">
        <title>Improved chromosome-level genome assembly for marigold (Tagetes erecta).</title>
        <authorList>
            <person name="Jiang F."/>
            <person name="Yuan L."/>
            <person name="Wang S."/>
            <person name="Wang H."/>
            <person name="Xu D."/>
            <person name="Wang A."/>
            <person name="Fan W."/>
        </authorList>
    </citation>
    <scope>NUCLEOTIDE SEQUENCE</scope>
    <source>
        <strain evidence="1">WSJ</strain>
        <tissue evidence="1">Leaf</tissue>
    </source>
</reference>
<evidence type="ECO:0000313" key="2">
    <source>
        <dbReference type="Proteomes" id="UP001229421"/>
    </source>
</evidence>
<proteinExistence type="predicted"/>
<keyword evidence="2" id="KW-1185">Reference proteome</keyword>
<evidence type="ECO:0000313" key="1">
    <source>
        <dbReference type="EMBL" id="KAK1422261.1"/>
    </source>
</evidence>
<dbReference type="AlphaFoldDB" id="A0AAD8KJH4"/>
<dbReference type="Proteomes" id="UP001229421">
    <property type="component" value="Unassembled WGS sequence"/>
</dbReference>
<gene>
    <name evidence="1" type="ORF">QVD17_25247</name>
</gene>
<sequence length="69" mass="8514">MLVLSRLCLFLFIKQSGTLLIKKVFDFYLVVCFFNCYYLIDWNTSNESRSLKRLRRKNEKFYRIIMFNL</sequence>
<organism evidence="1 2">
    <name type="scientific">Tagetes erecta</name>
    <name type="common">African marigold</name>
    <dbReference type="NCBI Taxonomy" id="13708"/>
    <lineage>
        <taxon>Eukaryota</taxon>
        <taxon>Viridiplantae</taxon>
        <taxon>Streptophyta</taxon>
        <taxon>Embryophyta</taxon>
        <taxon>Tracheophyta</taxon>
        <taxon>Spermatophyta</taxon>
        <taxon>Magnoliopsida</taxon>
        <taxon>eudicotyledons</taxon>
        <taxon>Gunneridae</taxon>
        <taxon>Pentapetalae</taxon>
        <taxon>asterids</taxon>
        <taxon>campanulids</taxon>
        <taxon>Asterales</taxon>
        <taxon>Asteraceae</taxon>
        <taxon>Asteroideae</taxon>
        <taxon>Heliantheae alliance</taxon>
        <taxon>Tageteae</taxon>
        <taxon>Tagetes</taxon>
    </lineage>
</organism>